<evidence type="ECO:0000313" key="2">
    <source>
        <dbReference type="EMBL" id="QYC43119.1"/>
    </source>
</evidence>
<reference evidence="2 3" key="1">
    <citation type="journal article" date="2021" name="ACS Chem. Biol.">
        <title>Genomic-Led Discovery of a Novel Glycopeptide Antibiotic by Nonomuraea coxensis DSM 45129.</title>
        <authorList>
            <person name="Yushchuk O."/>
            <person name="Vior N.M."/>
            <person name="Andreo-Vidal A."/>
            <person name="Berini F."/>
            <person name="Ruckert C."/>
            <person name="Busche T."/>
            <person name="Binda E."/>
            <person name="Kalinowski J."/>
            <person name="Truman A.W."/>
            <person name="Marinelli F."/>
        </authorList>
    </citation>
    <scope>NUCLEOTIDE SEQUENCE [LARGE SCALE GENOMIC DNA]</scope>
    <source>
        <strain evidence="2 3">DSM 45129</strain>
    </source>
</reference>
<feature type="transmembrane region" description="Helical" evidence="1">
    <location>
        <begin position="165"/>
        <end position="185"/>
    </location>
</feature>
<dbReference type="EMBL" id="CP068985">
    <property type="protein sequence ID" value="QYC43119.1"/>
    <property type="molecule type" value="Genomic_DNA"/>
</dbReference>
<evidence type="ECO:0008006" key="4">
    <source>
        <dbReference type="Google" id="ProtNLM"/>
    </source>
</evidence>
<organism evidence="2 3">
    <name type="scientific">Nonomuraea coxensis DSM 45129</name>
    <dbReference type="NCBI Taxonomy" id="1122611"/>
    <lineage>
        <taxon>Bacteria</taxon>
        <taxon>Bacillati</taxon>
        <taxon>Actinomycetota</taxon>
        <taxon>Actinomycetes</taxon>
        <taxon>Streptosporangiales</taxon>
        <taxon>Streptosporangiaceae</taxon>
        <taxon>Nonomuraea</taxon>
    </lineage>
</organism>
<protein>
    <recommendedName>
        <fullName evidence="4">Integral membrane protein</fullName>
    </recommendedName>
</protein>
<evidence type="ECO:0000313" key="3">
    <source>
        <dbReference type="Proteomes" id="UP000824681"/>
    </source>
</evidence>
<keyword evidence="3" id="KW-1185">Reference proteome</keyword>
<accession>A0ABX8U8D3</accession>
<feature type="transmembrane region" description="Helical" evidence="1">
    <location>
        <begin position="84"/>
        <end position="117"/>
    </location>
</feature>
<keyword evidence="1" id="KW-0812">Transmembrane</keyword>
<feature type="transmembrane region" description="Helical" evidence="1">
    <location>
        <begin position="191"/>
        <end position="209"/>
    </location>
</feature>
<dbReference type="Proteomes" id="UP000824681">
    <property type="component" value="Chromosome"/>
</dbReference>
<evidence type="ECO:0000256" key="1">
    <source>
        <dbReference type="SAM" id="Phobius"/>
    </source>
</evidence>
<keyword evidence="1" id="KW-1133">Transmembrane helix</keyword>
<feature type="transmembrane region" description="Helical" evidence="1">
    <location>
        <begin position="129"/>
        <end position="153"/>
    </location>
</feature>
<sequence length="233" mass="24008">MVLRTSALRLGKRLIRSACLSLPVELATDYYREWTAELPAILDDRDVRRPAVRIVRALAYAADQHRSVRKLAPRGARSRSSRGVVLTLTAIAFLAGVLCGGIAGLATVLATGAGYFAGIFVGMVADSTVVGVAGAVLLGVGAGGYLAGAGIVIIGELIDTTTDEIVIRVALGGALVGAVGVSALVMTLGHGPIGLISLCVCGAGIIPATRRLAIAYRAAYAEHYRALSLEEDV</sequence>
<name>A0ABX8U8D3_9ACTN</name>
<gene>
    <name evidence="2" type="ORF">Nocox_27615</name>
</gene>
<dbReference type="RefSeq" id="WP_020547164.1">
    <property type="nucleotide sequence ID" value="NZ_CP068985.1"/>
</dbReference>
<proteinExistence type="predicted"/>
<keyword evidence="1" id="KW-0472">Membrane</keyword>